<dbReference type="AlphaFoldDB" id="A0A8H4EUF2"/>
<organism evidence="1 2">
    <name type="scientific">Gigaspora margarita</name>
    <dbReference type="NCBI Taxonomy" id="4874"/>
    <lineage>
        <taxon>Eukaryota</taxon>
        <taxon>Fungi</taxon>
        <taxon>Fungi incertae sedis</taxon>
        <taxon>Mucoromycota</taxon>
        <taxon>Glomeromycotina</taxon>
        <taxon>Glomeromycetes</taxon>
        <taxon>Diversisporales</taxon>
        <taxon>Gigasporaceae</taxon>
        <taxon>Gigaspora</taxon>
    </lineage>
</organism>
<dbReference type="EMBL" id="WTPW01000038">
    <property type="protein sequence ID" value="KAF0555794.1"/>
    <property type="molecule type" value="Genomic_DNA"/>
</dbReference>
<protein>
    <submittedName>
        <fullName evidence="1">Uncharacterized protein</fullName>
    </submittedName>
</protein>
<proteinExistence type="predicted"/>
<reference evidence="1 2" key="1">
    <citation type="journal article" date="2019" name="Environ. Microbiol.">
        <title>At the nexus of three kingdoms: the genome of the mycorrhizal fungus Gigaspora margarita provides insights into plant, endobacterial and fungal interactions.</title>
        <authorList>
            <person name="Venice F."/>
            <person name="Ghignone S."/>
            <person name="Salvioli di Fossalunga A."/>
            <person name="Amselem J."/>
            <person name="Novero M."/>
            <person name="Xianan X."/>
            <person name="Sedzielewska Toro K."/>
            <person name="Morin E."/>
            <person name="Lipzen A."/>
            <person name="Grigoriev I.V."/>
            <person name="Henrissat B."/>
            <person name="Martin F.M."/>
            <person name="Bonfante P."/>
        </authorList>
    </citation>
    <scope>NUCLEOTIDE SEQUENCE [LARGE SCALE GENOMIC DNA]</scope>
    <source>
        <strain evidence="1 2">BEG34</strain>
    </source>
</reference>
<accession>A0A8H4EUF2</accession>
<sequence length="186" mass="20969">MIEKTKLPDTPVFYNQLQPRPCQDHFKKTEIEDVCFDFDVLNVGTSVASPKSHAKKPALSPYVQVTMPVKRKIPPSVLSVTSAPHALLTELLNKKGPVTEILDVYFTLEEPLKGDDETNELKRDGSGVENDTTYDLKDANEVVDSETLVDNREEDDKQLNDGFDKVLKKEGLECACEVWAKKVREF</sequence>
<evidence type="ECO:0000313" key="1">
    <source>
        <dbReference type="EMBL" id="KAF0555794.1"/>
    </source>
</evidence>
<comment type="caution">
    <text evidence="1">The sequence shown here is derived from an EMBL/GenBank/DDBJ whole genome shotgun (WGS) entry which is preliminary data.</text>
</comment>
<dbReference type="Proteomes" id="UP000439903">
    <property type="component" value="Unassembled WGS sequence"/>
</dbReference>
<evidence type="ECO:0000313" key="2">
    <source>
        <dbReference type="Proteomes" id="UP000439903"/>
    </source>
</evidence>
<name>A0A8H4EUF2_GIGMA</name>
<keyword evidence="2" id="KW-1185">Reference proteome</keyword>
<gene>
    <name evidence="1" type="ORF">F8M41_016785</name>
</gene>